<evidence type="ECO:0000313" key="8">
    <source>
        <dbReference type="EMBL" id="QED26896.1"/>
    </source>
</evidence>
<accession>A0A5B8XTC2</accession>
<evidence type="ECO:0000256" key="3">
    <source>
        <dbReference type="ARBA" id="ARBA00022692"/>
    </source>
</evidence>
<keyword evidence="2 6" id="KW-1003">Cell membrane</keyword>
<dbReference type="Proteomes" id="UP000321595">
    <property type="component" value="Chromosome"/>
</dbReference>
<dbReference type="PANTHER" id="PTHR12677">
    <property type="entry name" value="GOLGI APPARATUS MEMBRANE PROTEIN TVP38-RELATED"/>
    <property type="match status" value="1"/>
</dbReference>
<evidence type="ECO:0000259" key="7">
    <source>
        <dbReference type="Pfam" id="PF09335"/>
    </source>
</evidence>
<dbReference type="InterPro" id="IPR015414">
    <property type="entry name" value="TMEM64"/>
</dbReference>
<dbReference type="KEGG" id="bbae:FRD01_06500"/>
<feature type="domain" description="VTT" evidence="7">
    <location>
        <begin position="87"/>
        <end position="201"/>
    </location>
</feature>
<dbReference type="EMBL" id="CP042467">
    <property type="protein sequence ID" value="QED26896.1"/>
    <property type="molecule type" value="Genomic_DNA"/>
</dbReference>
<keyword evidence="3 6" id="KW-0812">Transmembrane</keyword>
<reference evidence="8 9" key="1">
    <citation type="submission" date="2019-08" db="EMBL/GenBank/DDBJ databases">
        <authorList>
            <person name="Liang Q."/>
        </authorList>
    </citation>
    <scope>NUCLEOTIDE SEQUENCE [LARGE SCALE GENOMIC DNA]</scope>
    <source>
        <strain evidence="8 9">V1718</strain>
    </source>
</reference>
<evidence type="ECO:0000256" key="4">
    <source>
        <dbReference type="ARBA" id="ARBA00022989"/>
    </source>
</evidence>
<evidence type="ECO:0000256" key="1">
    <source>
        <dbReference type="ARBA" id="ARBA00004651"/>
    </source>
</evidence>
<comment type="caution">
    <text evidence="6">Lacks conserved residue(s) required for the propagation of feature annotation.</text>
</comment>
<keyword evidence="4 6" id="KW-1133">Transmembrane helix</keyword>
<dbReference type="InterPro" id="IPR032816">
    <property type="entry name" value="VTT_dom"/>
</dbReference>
<organism evidence="8 9">
    <name type="scientific">Microvenator marinus</name>
    <dbReference type="NCBI Taxonomy" id="2600177"/>
    <lineage>
        <taxon>Bacteria</taxon>
        <taxon>Deltaproteobacteria</taxon>
        <taxon>Bradymonadales</taxon>
        <taxon>Microvenatoraceae</taxon>
        <taxon>Microvenator</taxon>
    </lineage>
</organism>
<keyword evidence="5 6" id="KW-0472">Membrane</keyword>
<feature type="transmembrane region" description="Helical" evidence="6">
    <location>
        <begin position="72"/>
        <end position="102"/>
    </location>
</feature>
<dbReference type="AlphaFoldDB" id="A0A5B8XTC2"/>
<dbReference type="Pfam" id="PF09335">
    <property type="entry name" value="VTT_dom"/>
    <property type="match status" value="1"/>
</dbReference>
<evidence type="ECO:0000256" key="6">
    <source>
        <dbReference type="RuleBase" id="RU366058"/>
    </source>
</evidence>
<dbReference type="RefSeq" id="WP_146958581.1">
    <property type="nucleotide sequence ID" value="NZ_CP042467.1"/>
</dbReference>
<proteinExistence type="inferred from homology"/>
<dbReference type="PANTHER" id="PTHR12677:SF59">
    <property type="entry name" value="GOLGI APPARATUS MEMBRANE PROTEIN TVP38-RELATED"/>
    <property type="match status" value="1"/>
</dbReference>
<protein>
    <recommendedName>
        <fullName evidence="6">TVP38/TMEM64 family membrane protein</fullName>
    </recommendedName>
</protein>
<feature type="transmembrane region" description="Helical" evidence="6">
    <location>
        <begin position="32"/>
        <end position="52"/>
    </location>
</feature>
<comment type="subcellular location">
    <subcellularLocation>
        <location evidence="1 6">Cell membrane</location>
        <topology evidence="1 6">Multi-pass membrane protein</topology>
    </subcellularLocation>
</comment>
<dbReference type="OrthoDB" id="9779114at2"/>
<gene>
    <name evidence="8" type="ORF">FRD01_06500</name>
</gene>
<evidence type="ECO:0000313" key="9">
    <source>
        <dbReference type="Proteomes" id="UP000321595"/>
    </source>
</evidence>
<keyword evidence="9" id="KW-1185">Reference proteome</keyword>
<name>A0A5B8XTC2_9DELT</name>
<comment type="similarity">
    <text evidence="6">Belongs to the TVP38/TMEM64 family.</text>
</comment>
<evidence type="ECO:0000256" key="5">
    <source>
        <dbReference type="ARBA" id="ARBA00023136"/>
    </source>
</evidence>
<dbReference type="GO" id="GO:0005886">
    <property type="term" value="C:plasma membrane"/>
    <property type="evidence" value="ECO:0007669"/>
    <property type="project" value="UniProtKB-SubCell"/>
</dbReference>
<evidence type="ECO:0000256" key="2">
    <source>
        <dbReference type="ARBA" id="ARBA00022475"/>
    </source>
</evidence>
<sequence>MDSGHTKVAELPAEVDGILPVSAKKKSALIRVLLLVFVVGAMYAVAAYFGWLEHITKDNVRAWMTQAGWTGIGLYVLAFVVGNILHLPSNVFLAAAVLSYGFGQGWAIGYSTNVLSVCISFVFVRTLGGRALDAVEKPWVKRALLHLDTKPIRTIALLRTMMAGAPWLNYLLSMSNVRMRDYAIGSAIGLAPHLLVLCLLVDWFIDVL</sequence>
<feature type="transmembrane region" description="Helical" evidence="6">
    <location>
        <begin position="184"/>
        <end position="205"/>
    </location>
</feature>